<proteinExistence type="predicted"/>
<organism evidence="1 2">
    <name type="scientific">candidate division KSB3 bacterium</name>
    <dbReference type="NCBI Taxonomy" id="2044937"/>
    <lineage>
        <taxon>Bacteria</taxon>
        <taxon>candidate division KSB3</taxon>
    </lineage>
</organism>
<gene>
    <name evidence="1" type="ORF">CSB45_10730</name>
</gene>
<dbReference type="AlphaFoldDB" id="A0A2G6E3S8"/>
<reference evidence="1 2" key="1">
    <citation type="submission" date="2017-10" db="EMBL/GenBank/DDBJ databases">
        <title>Novel microbial diversity and functional potential in the marine mammal oral microbiome.</title>
        <authorList>
            <person name="Dudek N.K."/>
            <person name="Sun C.L."/>
            <person name="Burstein D."/>
            <person name="Kantor R.S."/>
            <person name="Aliaga Goltsman D.S."/>
            <person name="Bik E.M."/>
            <person name="Thomas B.C."/>
            <person name="Banfield J.F."/>
            <person name="Relman D.A."/>
        </authorList>
    </citation>
    <scope>NUCLEOTIDE SEQUENCE [LARGE SCALE GENOMIC DNA]</scope>
    <source>
        <strain evidence="1">DOLZORAL124_49_17</strain>
    </source>
</reference>
<evidence type="ECO:0000313" key="1">
    <source>
        <dbReference type="EMBL" id="PID56694.1"/>
    </source>
</evidence>
<name>A0A2G6E3S8_9BACT</name>
<dbReference type="Proteomes" id="UP000229740">
    <property type="component" value="Unassembled WGS sequence"/>
</dbReference>
<evidence type="ECO:0000313" key="2">
    <source>
        <dbReference type="Proteomes" id="UP000229740"/>
    </source>
</evidence>
<dbReference type="InterPro" id="IPR011990">
    <property type="entry name" value="TPR-like_helical_dom_sf"/>
</dbReference>
<dbReference type="SUPFAM" id="SSF81901">
    <property type="entry name" value="HCP-like"/>
    <property type="match status" value="1"/>
</dbReference>
<accession>A0A2G6E3S8</accession>
<dbReference type="Gene3D" id="1.25.40.10">
    <property type="entry name" value="Tetratricopeptide repeat domain"/>
    <property type="match status" value="1"/>
</dbReference>
<protein>
    <submittedName>
        <fullName evidence="1">Uncharacterized protein</fullName>
    </submittedName>
</protein>
<dbReference type="EMBL" id="PDPS01000032">
    <property type="protein sequence ID" value="PID56694.1"/>
    <property type="molecule type" value="Genomic_DNA"/>
</dbReference>
<comment type="caution">
    <text evidence="1">The sequence shown here is derived from an EMBL/GenBank/DDBJ whole genome shotgun (WGS) entry which is preliminary data.</text>
</comment>
<sequence>MGIGVAVLLAVMGTAALQAEELTSKDVDVLMRKASEAYKAEQIAEAIEFYRQAADWGNAWGQNNLAWILATFRQEKFRNGSLALYYARKAADQEPKNPAFVRTLAAAYARIGDFDKAVALQKRMLELTEAVTTLSDELKETIRADHQGKLDLYQRGYAYIDPQ</sequence>